<accession>A0ACB9Z200</accession>
<reference evidence="1 2" key="1">
    <citation type="journal article" date="2022" name="New Phytol.">
        <title>Ecological generalism drives hyperdiversity of secondary metabolite gene clusters in xylarialean endophytes.</title>
        <authorList>
            <person name="Franco M.E.E."/>
            <person name="Wisecaver J.H."/>
            <person name="Arnold A.E."/>
            <person name="Ju Y.M."/>
            <person name="Slot J.C."/>
            <person name="Ahrendt S."/>
            <person name="Moore L.P."/>
            <person name="Eastman K.E."/>
            <person name="Scott K."/>
            <person name="Konkel Z."/>
            <person name="Mondo S.J."/>
            <person name="Kuo A."/>
            <person name="Hayes R.D."/>
            <person name="Haridas S."/>
            <person name="Andreopoulos B."/>
            <person name="Riley R."/>
            <person name="LaButti K."/>
            <person name="Pangilinan J."/>
            <person name="Lipzen A."/>
            <person name="Amirebrahimi M."/>
            <person name="Yan J."/>
            <person name="Adam C."/>
            <person name="Keymanesh K."/>
            <person name="Ng V."/>
            <person name="Louie K."/>
            <person name="Northen T."/>
            <person name="Drula E."/>
            <person name="Henrissat B."/>
            <person name="Hsieh H.M."/>
            <person name="Youens-Clark K."/>
            <person name="Lutzoni F."/>
            <person name="Miadlikowska J."/>
            <person name="Eastwood D.C."/>
            <person name="Hamelin R.C."/>
            <person name="Grigoriev I.V."/>
            <person name="U'Ren J.M."/>
        </authorList>
    </citation>
    <scope>NUCLEOTIDE SEQUENCE [LARGE SCALE GENOMIC DNA]</scope>
    <source>
        <strain evidence="1 2">CBS 119005</strain>
    </source>
</reference>
<comment type="caution">
    <text evidence="1">The sequence shown here is derived from an EMBL/GenBank/DDBJ whole genome shotgun (WGS) entry which is preliminary data.</text>
</comment>
<evidence type="ECO:0000313" key="2">
    <source>
        <dbReference type="Proteomes" id="UP001497700"/>
    </source>
</evidence>
<dbReference type="Proteomes" id="UP001497700">
    <property type="component" value="Unassembled WGS sequence"/>
</dbReference>
<name>A0ACB9Z200_9PEZI</name>
<sequence>MHRRAARMQKYTKNRGCEVGLYPGLTNSNAAYYVYSIGFLMSSLSLFRHANRNPHKILPLLSHALLSSLFLMKVPIGSIAAGLPSQFFRFIIYK</sequence>
<organism evidence="1 2">
    <name type="scientific">Hypoxylon rubiginosum</name>
    <dbReference type="NCBI Taxonomy" id="110542"/>
    <lineage>
        <taxon>Eukaryota</taxon>
        <taxon>Fungi</taxon>
        <taxon>Dikarya</taxon>
        <taxon>Ascomycota</taxon>
        <taxon>Pezizomycotina</taxon>
        <taxon>Sordariomycetes</taxon>
        <taxon>Xylariomycetidae</taxon>
        <taxon>Xylariales</taxon>
        <taxon>Hypoxylaceae</taxon>
        <taxon>Hypoxylon</taxon>
    </lineage>
</organism>
<proteinExistence type="predicted"/>
<protein>
    <submittedName>
        <fullName evidence="1">Uncharacterized protein</fullName>
    </submittedName>
</protein>
<evidence type="ECO:0000313" key="1">
    <source>
        <dbReference type="EMBL" id="KAI4865489.1"/>
    </source>
</evidence>
<gene>
    <name evidence="1" type="ORF">F4820DRAFT_295437</name>
</gene>
<keyword evidence="2" id="KW-1185">Reference proteome</keyword>
<dbReference type="EMBL" id="MU393471">
    <property type="protein sequence ID" value="KAI4865489.1"/>
    <property type="molecule type" value="Genomic_DNA"/>
</dbReference>